<dbReference type="AlphaFoldDB" id="A0A0L6VPA6"/>
<comment type="caution">
    <text evidence="1">The sequence shown here is derived from an EMBL/GenBank/DDBJ whole genome shotgun (WGS) entry which is preliminary data.</text>
</comment>
<reference evidence="1 2" key="1">
    <citation type="submission" date="2015-08" db="EMBL/GenBank/DDBJ databases">
        <title>Next Generation Sequencing and Analysis of the Genome of Puccinia sorghi L Schw, the Causal Agent of Maize Common Rust.</title>
        <authorList>
            <person name="Rochi L."/>
            <person name="Burguener G."/>
            <person name="Darino M."/>
            <person name="Turjanski A."/>
            <person name="Kreff E."/>
            <person name="Dieguez M.J."/>
            <person name="Sacco F."/>
        </authorList>
    </citation>
    <scope>NUCLEOTIDE SEQUENCE [LARGE SCALE GENOMIC DNA]</scope>
    <source>
        <strain evidence="1 2">RO10H11247</strain>
    </source>
</reference>
<evidence type="ECO:0000313" key="2">
    <source>
        <dbReference type="Proteomes" id="UP000037035"/>
    </source>
</evidence>
<evidence type="ECO:0000313" key="1">
    <source>
        <dbReference type="EMBL" id="KNZ62544.1"/>
    </source>
</evidence>
<name>A0A0L6VPA6_9BASI</name>
<gene>
    <name evidence="1" type="ORF">VP01_12570g1</name>
</gene>
<dbReference type="Proteomes" id="UP000037035">
    <property type="component" value="Unassembled WGS sequence"/>
</dbReference>
<accession>A0A0L6VPA6</accession>
<proteinExistence type="predicted"/>
<keyword evidence="2" id="KW-1185">Reference proteome</keyword>
<dbReference type="OrthoDB" id="2979653at2759"/>
<dbReference type="EMBL" id="LAVV01002855">
    <property type="protein sequence ID" value="KNZ62544.1"/>
    <property type="molecule type" value="Genomic_DNA"/>
</dbReference>
<feature type="non-terminal residue" evidence="1">
    <location>
        <position position="1"/>
    </location>
</feature>
<sequence length="54" mass="6164">SQESMKCQFDKHVRMNPDWKIGDQVWLNSGNISTSGLLMARTSPNLQSHLFLCI</sequence>
<protein>
    <submittedName>
        <fullName evidence="1">Uncharacterized protein</fullName>
    </submittedName>
</protein>
<dbReference type="VEuPathDB" id="FungiDB:VP01_12570g1"/>
<organism evidence="1 2">
    <name type="scientific">Puccinia sorghi</name>
    <dbReference type="NCBI Taxonomy" id="27349"/>
    <lineage>
        <taxon>Eukaryota</taxon>
        <taxon>Fungi</taxon>
        <taxon>Dikarya</taxon>
        <taxon>Basidiomycota</taxon>
        <taxon>Pucciniomycotina</taxon>
        <taxon>Pucciniomycetes</taxon>
        <taxon>Pucciniales</taxon>
        <taxon>Pucciniaceae</taxon>
        <taxon>Puccinia</taxon>
    </lineage>
</organism>